<name>A0ABV4KU02_9VIBR</name>
<dbReference type="EMBL" id="JBGOOL010000100">
    <property type="protein sequence ID" value="MEZ8055797.1"/>
    <property type="molecule type" value="Genomic_DNA"/>
</dbReference>
<dbReference type="PROSITE" id="PS51257">
    <property type="entry name" value="PROKAR_LIPOPROTEIN"/>
    <property type="match status" value="1"/>
</dbReference>
<evidence type="ECO:0000256" key="1">
    <source>
        <dbReference type="SAM" id="SignalP"/>
    </source>
</evidence>
<sequence length="162" mass="18557">MRYLLSLLLVATLSGCGTVPMAYQPKDMSLEQAYVVVEQMVMTQHRNWKPDYFVMTEHYIGWDFGTVSKSVGTGTSFGNSNAVVIASSNTTTRNVGERVYYNQIEEVKLLSWKRKFKQWYVVSLTDLKGRVLKHIVRTRQLRDAELATDALNVILKDRQTTN</sequence>
<keyword evidence="1" id="KW-0732">Signal</keyword>
<evidence type="ECO:0000313" key="3">
    <source>
        <dbReference type="Proteomes" id="UP001569175"/>
    </source>
</evidence>
<gene>
    <name evidence="2" type="ORF">ACED57_22045</name>
</gene>
<comment type="caution">
    <text evidence="2">The sequence shown here is derived from an EMBL/GenBank/DDBJ whole genome shotgun (WGS) entry which is preliminary data.</text>
</comment>
<organism evidence="2 3">
    <name type="scientific">Vibrio atlanticus</name>
    <dbReference type="NCBI Taxonomy" id="693153"/>
    <lineage>
        <taxon>Bacteria</taxon>
        <taxon>Pseudomonadati</taxon>
        <taxon>Pseudomonadota</taxon>
        <taxon>Gammaproteobacteria</taxon>
        <taxon>Vibrionales</taxon>
        <taxon>Vibrionaceae</taxon>
        <taxon>Vibrio</taxon>
    </lineage>
</organism>
<keyword evidence="3" id="KW-1185">Reference proteome</keyword>
<feature type="signal peptide" evidence="1">
    <location>
        <begin position="1"/>
        <end position="22"/>
    </location>
</feature>
<accession>A0ABV4KU02</accession>
<protein>
    <submittedName>
        <fullName evidence="2">Uncharacterized protein</fullName>
    </submittedName>
</protein>
<evidence type="ECO:0000313" key="2">
    <source>
        <dbReference type="EMBL" id="MEZ8055797.1"/>
    </source>
</evidence>
<reference evidence="2 3" key="1">
    <citation type="submission" date="2024-06" db="EMBL/GenBank/DDBJ databases">
        <authorList>
            <person name="Steensen K."/>
            <person name="Seneca J."/>
            <person name="Bartlau N."/>
            <person name="Yu A.X."/>
            <person name="Polz M.F."/>
        </authorList>
    </citation>
    <scope>NUCLEOTIDE SEQUENCE [LARGE SCALE GENOMIC DNA]</scope>
    <source>
        <strain evidence="2 3">1F9</strain>
    </source>
</reference>
<dbReference type="Proteomes" id="UP001569175">
    <property type="component" value="Unassembled WGS sequence"/>
</dbReference>
<feature type="chain" id="PRO_5045533008" evidence="1">
    <location>
        <begin position="23"/>
        <end position="162"/>
    </location>
</feature>
<proteinExistence type="predicted"/>
<dbReference type="RefSeq" id="WP_017101083.1">
    <property type="nucleotide sequence ID" value="NZ_JBGOOL010000100.1"/>
</dbReference>